<dbReference type="Proteomes" id="UP001329915">
    <property type="component" value="Chromosome"/>
</dbReference>
<dbReference type="CDD" id="cd04647">
    <property type="entry name" value="LbH_MAT_like"/>
    <property type="match status" value="1"/>
</dbReference>
<reference evidence="1 2" key="1">
    <citation type="submission" date="2023-04" db="EMBL/GenBank/DDBJ databases">
        <authorList>
            <person name="Hsu D."/>
        </authorList>
    </citation>
    <scope>NUCLEOTIDE SEQUENCE [LARGE SCALE GENOMIC DNA]</scope>
    <source>
        <strain evidence="1 2">MK1</strain>
    </source>
</reference>
<dbReference type="RefSeq" id="WP_366923825.1">
    <property type="nucleotide sequence ID" value="NZ_CP121694.1"/>
</dbReference>
<protein>
    <submittedName>
        <fullName evidence="1">Acyltransferase</fullName>
    </submittedName>
</protein>
<proteinExistence type="predicted"/>
<sequence length="172" mass="19213">MRRIQRYPVEGKNSLQYWPQVVGRWKSIRNFIIIQLSRYSPSMGLKTWLFRHLLGMEVGKNVSVGLMAMVDIFYPEMITLGNEVILGYNSTILCHEFLRHEYRLGPVRVEDDAVICANSTLLPGVTVGKGAIVAAGSVVTRDVAPYTMVGGVPAQVIKKLPGGKRENVVQMH</sequence>
<gene>
    <name evidence="1" type="ORF">MFMK1_000738</name>
</gene>
<dbReference type="EMBL" id="CP121694">
    <property type="protein sequence ID" value="WRO20948.1"/>
    <property type="molecule type" value="Genomic_DNA"/>
</dbReference>
<keyword evidence="2" id="KW-1185">Reference proteome</keyword>
<dbReference type="InterPro" id="IPR001451">
    <property type="entry name" value="Hexapep"/>
</dbReference>
<dbReference type="InterPro" id="IPR011004">
    <property type="entry name" value="Trimer_LpxA-like_sf"/>
</dbReference>
<dbReference type="InterPro" id="IPR051159">
    <property type="entry name" value="Hexapeptide_acetyltransf"/>
</dbReference>
<dbReference type="PANTHER" id="PTHR23416">
    <property type="entry name" value="SIALIC ACID SYNTHASE-RELATED"/>
    <property type="match status" value="1"/>
</dbReference>
<dbReference type="Gene3D" id="2.160.10.10">
    <property type="entry name" value="Hexapeptide repeat proteins"/>
    <property type="match status" value="1"/>
</dbReference>
<dbReference type="GO" id="GO:0016746">
    <property type="term" value="F:acyltransferase activity"/>
    <property type="evidence" value="ECO:0007669"/>
    <property type="project" value="UniProtKB-KW"/>
</dbReference>
<keyword evidence="1" id="KW-0012">Acyltransferase</keyword>
<name>A0AAU0UHZ7_9FIRM</name>
<evidence type="ECO:0000313" key="2">
    <source>
        <dbReference type="Proteomes" id="UP001329915"/>
    </source>
</evidence>
<dbReference type="Pfam" id="PF14602">
    <property type="entry name" value="Hexapep_2"/>
    <property type="match status" value="1"/>
</dbReference>
<accession>A0AAU0UHZ7</accession>
<dbReference type="AlphaFoldDB" id="A0AAU0UHZ7"/>
<organism evidence="1 2">
    <name type="scientific">Metallumcola ferriviriculae</name>
    <dbReference type="NCBI Taxonomy" id="3039180"/>
    <lineage>
        <taxon>Bacteria</taxon>
        <taxon>Bacillati</taxon>
        <taxon>Bacillota</taxon>
        <taxon>Clostridia</taxon>
        <taxon>Neomoorellales</taxon>
        <taxon>Desulfitibacteraceae</taxon>
        <taxon>Metallumcola</taxon>
    </lineage>
</organism>
<dbReference type="SUPFAM" id="SSF51161">
    <property type="entry name" value="Trimeric LpxA-like enzymes"/>
    <property type="match status" value="1"/>
</dbReference>
<dbReference type="KEGG" id="dbc:MFMK1_000738"/>
<evidence type="ECO:0000313" key="1">
    <source>
        <dbReference type="EMBL" id="WRO20948.1"/>
    </source>
</evidence>
<keyword evidence="1" id="KW-0808">Transferase</keyword>